<name>A0A382D2R4_9ZZZZ</name>
<reference evidence="2" key="1">
    <citation type="submission" date="2018-05" db="EMBL/GenBank/DDBJ databases">
        <authorList>
            <person name="Lanie J.A."/>
            <person name="Ng W.-L."/>
            <person name="Kazmierczak K.M."/>
            <person name="Andrzejewski T.M."/>
            <person name="Davidsen T.M."/>
            <person name="Wayne K.J."/>
            <person name="Tettelin H."/>
            <person name="Glass J.I."/>
            <person name="Rusch D."/>
            <person name="Podicherti R."/>
            <person name="Tsui H.-C.T."/>
            <person name="Winkler M.E."/>
        </authorList>
    </citation>
    <scope>NUCLEOTIDE SEQUENCE</scope>
</reference>
<dbReference type="InterPro" id="IPR018674">
    <property type="entry name" value="DUF2142_membrane"/>
</dbReference>
<evidence type="ECO:0000256" key="1">
    <source>
        <dbReference type="SAM" id="Phobius"/>
    </source>
</evidence>
<feature type="non-terminal residue" evidence="2">
    <location>
        <position position="1"/>
    </location>
</feature>
<dbReference type="EMBL" id="UINC01037354">
    <property type="protein sequence ID" value="SVB32710.1"/>
    <property type="molecule type" value="Genomic_DNA"/>
</dbReference>
<feature type="transmembrane region" description="Helical" evidence="1">
    <location>
        <begin position="232"/>
        <end position="250"/>
    </location>
</feature>
<sequence length="356" mass="38352">DLRPTRASPPTAYLPAAAAMVIPRRADVPAVVALWAGRLGNLAAYLALAALAVRTASAFRWTLAAAALLPMHLALGATISPDALTVGALFLVVALWTRIRAGDDPPLWLFVSATLLLALAKPPYFLVLALLPAAGLRRRTPEGLLAARVGGGALGLGFLVTLLNSSTKYQAATSTMGYGELAFQPDVQRDRLLGDIPGFLWASVEAWFTELHHYVQDWFRNYGFFTSGLPAALSWLFLVLLLVALLRLDGDDFAALRGHDRWTVGLGSAGMVLVLFGSSYVYFTDHVAYDTIGQQMARYSAPLLVMMAVAGAPRRLVREVERLPEDVARLVVTAVPVIATASILLTWLVTGTVDRY</sequence>
<evidence type="ECO:0008006" key="3">
    <source>
        <dbReference type="Google" id="ProtNLM"/>
    </source>
</evidence>
<proteinExistence type="predicted"/>
<feature type="transmembrane region" description="Helical" evidence="1">
    <location>
        <begin position="108"/>
        <end position="131"/>
    </location>
</feature>
<organism evidence="2">
    <name type="scientific">marine metagenome</name>
    <dbReference type="NCBI Taxonomy" id="408172"/>
    <lineage>
        <taxon>unclassified sequences</taxon>
        <taxon>metagenomes</taxon>
        <taxon>ecological metagenomes</taxon>
    </lineage>
</organism>
<dbReference type="AlphaFoldDB" id="A0A382D2R4"/>
<feature type="transmembrane region" description="Helical" evidence="1">
    <location>
        <begin position="73"/>
        <end position="96"/>
    </location>
</feature>
<keyword evidence="1" id="KW-0812">Transmembrane</keyword>
<accession>A0A382D2R4</accession>
<keyword evidence="1" id="KW-1133">Transmembrane helix</keyword>
<feature type="transmembrane region" description="Helical" evidence="1">
    <location>
        <begin position="329"/>
        <end position="349"/>
    </location>
</feature>
<dbReference type="Pfam" id="PF09913">
    <property type="entry name" value="DUF2142"/>
    <property type="match status" value="1"/>
</dbReference>
<gene>
    <name evidence="2" type="ORF">METZ01_LOCUS185564</name>
</gene>
<protein>
    <recommendedName>
        <fullName evidence="3">Glycosyltransferase RgtA/B/C/D-like domain-containing protein</fullName>
    </recommendedName>
</protein>
<feature type="transmembrane region" description="Helical" evidence="1">
    <location>
        <begin position="42"/>
        <end position="61"/>
    </location>
</feature>
<feature type="transmembrane region" description="Helical" evidence="1">
    <location>
        <begin position="262"/>
        <end position="283"/>
    </location>
</feature>
<keyword evidence="1" id="KW-0472">Membrane</keyword>
<feature type="transmembrane region" description="Helical" evidence="1">
    <location>
        <begin position="143"/>
        <end position="163"/>
    </location>
</feature>
<feature type="transmembrane region" description="Helical" evidence="1">
    <location>
        <begin position="299"/>
        <end position="317"/>
    </location>
</feature>
<evidence type="ECO:0000313" key="2">
    <source>
        <dbReference type="EMBL" id="SVB32710.1"/>
    </source>
</evidence>